<name>A0A6V8NXE1_9ACTN</name>
<feature type="domain" description="Transposase IS110-like N-terminal" evidence="1">
    <location>
        <begin position="5"/>
        <end position="147"/>
    </location>
</feature>
<dbReference type="Proteomes" id="UP000543224">
    <property type="component" value="Unassembled WGS sequence"/>
</dbReference>
<dbReference type="PANTHER" id="PTHR33055:SF13">
    <property type="entry name" value="TRANSPOSASE"/>
    <property type="match status" value="1"/>
</dbReference>
<evidence type="ECO:0000313" key="4">
    <source>
        <dbReference type="Proteomes" id="UP000543224"/>
    </source>
</evidence>
<dbReference type="Proteomes" id="UP000576480">
    <property type="component" value="Unassembled WGS sequence"/>
</dbReference>
<protein>
    <recommendedName>
        <fullName evidence="1">Transposase IS110-like N-terminal domain-containing protein</fullName>
    </recommendedName>
</protein>
<evidence type="ECO:0000313" key="3">
    <source>
        <dbReference type="EMBL" id="GFP34210.1"/>
    </source>
</evidence>
<dbReference type="GO" id="GO:0004803">
    <property type="term" value="F:transposase activity"/>
    <property type="evidence" value="ECO:0007669"/>
    <property type="project" value="InterPro"/>
</dbReference>
<dbReference type="EMBL" id="BLSB01000001">
    <property type="protein sequence ID" value="GFP34210.1"/>
    <property type="molecule type" value="Genomic_DNA"/>
</dbReference>
<evidence type="ECO:0000313" key="5">
    <source>
        <dbReference type="Proteomes" id="UP000576480"/>
    </source>
</evidence>
<evidence type="ECO:0000259" key="1">
    <source>
        <dbReference type="Pfam" id="PF01548"/>
    </source>
</evidence>
<dbReference type="Pfam" id="PF01548">
    <property type="entry name" value="DEDD_Tnp_IS110"/>
    <property type="match status" value="1"/>
</dbReference>
<dbReference type="AlphaFoldDB" id="A0A6V8NXE1"/>
<dbReference type="InterPro" id="IPR002525">
    <property type="entry name" value="Transp_IS110-like_N"/>
</dbReference>
<dbReference type="EMBL" id="BLRX01000022">
    <property type="protein sequence ID" value="GFP24899.1"/>
    <property type="molecule type" value="Genomic_DNA"/>
</dbReference>
<gene>
    <name evidence="2" type="ORF">HKBW3S25_00337</name>
    <name evidence="3" type="ORF">HKBW3S43_00001</name>
</gene>
<reference evidence="4 5" key="1">
    <citation type="journal article" date="2020" name="Front. Microbiol.">
        <title>Single-cell genomics of novel Actinobacteria with the Wood-Ljungdahl pathway discovered in a serpentinizing system.</title>
        <authorList>
            <person name="Merino N."/>
            <person name="Kawai M."/>
            <person name="Boyd E.S."/>
            <person name="Colman D.R."/>
            <person name="McGlynn S.E."/>
            <person name="Nealson K.H."/>
            <person name="Kurokawa K."/>
            <person name="Hongoh Y."/>
        </authorList>
    </citation>
    <scope>NUCLEOTIDE SEQUENCE [LARGE SCALE GENOMIC DNA]</scope>
    <source>
        <strain evidence="2 4">S25</strain>
        <strain evidence="3 5">S43</strain>
    </source>
</reference>
<organism evidence="2 4">
    <name type="scientific">Candidatus Hakubella thermalkaliphila</name>
    <dbReference type="NCBI Taxonomy" id="2754717"/>
    <lineage>
        <taxon>Bacteria</taxon>
        <taxon>Bacillati</taxon>
        <taxon>Actinomycetota</taxon>
        <taxon>Actinomycetota incertae sedis</taxon>
        <taxon>Candidatus Hakubellales</taxon>
        <taxon>Candidatus Hakubellaceae</taxon>
        <taxon>Candidatus Hakubella</taxon>
    </lineage>
</organism>
<dbReference type="InterPro" id="IPR047650">
    <property type="entry name" value="Transpos_IS110"/>
</dbReference>
<evidence type="ECO:0000313" key="2">
    <source>
        <dbReference type="EMBL" id="GFP24899.1"/>
    </source>
</evidence>
<dbReference type="PANTHER" id="PTHR33055">
    <property type="entry name" value="TRANSPOSASE FOR INSERTION SEQUENCE ELEMENT IS1111A"/>
    <property type="match status" value="1"/>
</dbReference>
<dbReference type="GO" id="GO:0003677">
    <property type="term" value="F:DNA binding"/>
    <property type="evidence" value="ECO:0007669"/>
    <property type="project" value="InterPro"/>
</dbReference>
<dbReference type="GO" id="GO:0006313">
    <property type="term" value="P:DNA transposition"/>
    <property type="evidence" value="ECO:0007669"/>
    <property type="project" value="InterPro"/>
</dbReference>
<accession>A0A6V8NXE1</accession>
<dbReference type="RefSeq" id="WP_176229021.1">
    <property type="nucleotide sequence ID" value="NZ_BLSB01000001.1"/>
</dbReference>
<sequence length="158" mass="18323">MKQYIGIDFHRQTSYITRMDKEGNILEQLKVKNRPEELGVFLFKHVEDSKIAIEATGNWYYFYELIEEMKPDVLLAHPLKTRAIASARIKTDKIDSATIAHLLRTDLLPAAYIPPREVRDVKEILRYRASLVSLRVALKNKVRAILSKNGITLNVRFQ</sequence>
<proteinExistence type="predicted"/>
<comment type="caution">
    <text evidence="2">The sequence shown here is derived from an EMBL/GenBank/DDBJ whole genome shotgun (WGS) entry which is preliminary data.</text>
</comment>